<organism evidence="1 2">
    <name type="scientific">Vibrio parahaemolyticus</name>
    <dbReference type="NCBI Taxonomy" id="670"/>
    <lineage>
        <taxon>Bacteria</taxon>
        <taxon>Pseudomonadati</taxon>
        <taxon>Pseudomonadota</taxon>
        <taxon>Gammaproteobacteria</taxon>
        <taxon>Vibrionales</taxon>
        <taxon>Vibrionaceae</taxon>
        <taxon>Vibrio</taxon>
    </lineage>
</organism>
<dbReference type="EMBL" id="JACVHL010000002">
    <property type="protein sequence ID" value="MCC3803840.1"/>
    <property type="molecule type" value="Genomic_DNA"/>
</dbReference>
<gene>
    <name evidence="1" type="ORF">IB292_02200</name>
</gene>
<comment type="caution">
    <text evidence="1">The sequence shown here is derived from an EMBL/GenBank/DDBJ whole genome shotgun (WGS) entry which is preliminary data.</text>
</comment>
<dbReference type="RefSeq" id="WP_228085514.1">
    <property type="nucleotide sequence ID" value="NZ_JACVHL010000002.1"/>
</dbReference>
<sequence length="111" mass="12668">MQSKKLIQLDGKTFPVFEQEGVHSLEFVEYLMRHHSDTLQDEFEEDIRSIHVHKTYGLTLDIDLDIGEVNFNTDIKDLIDSKGNSIASSYGVHEILIDIACDNITSLKAHH</sequence>
<evidence type="ECO:0000313" key="1">
    <source>
        <dbReference type="EMBL" id="MCC3803840.1"/>
    </source>
</evidence>
<reference evidence="1" key="1">
    <citation type="submission" date="2020-09" db="EMBL/GenBank/DDBJ databases">
        <title>Genome sequence of Vibrio parahaemolyticus isolates.</title>
        <authorList>
            <person name="Hammerl J.A."/>
            <person name="Strauch E."/>
        </authorList>
    </citation>
    <scope>NUCLEOTIDE SEQUENCE</scope>
    <source>
        <strain evidence="1">17-VB00146</strain>
    </source>
</reference>
<proteinExistence type="predicted"/>
<dbReference type="Proteomes" id="UP000726777">
    <property type="component" value="Unassembled WGS sequence"/>
</dbReference>
<evidence type="ECO:0000313" key="2">
    <source>
        <dbReference type="Proteomes" id="UP000726777"/>
    </source>
</evidence>
<accession>A0A9Q3U9W0</accession>
<name>A0A9Q3U9W0_VIBPH</name>
<dbReference type="AlphaFoldDB" id="A0A9Q3U9W0"/>
<protein>
    <submittedName>
        <fullName evidence="1">Uncharacterized protein</fullName>
    </submittedName>
</protein>